<proteinExistence type="predicted"/>
<accession>A0A2U2HDG7</accession>
<dbReference type="InterPro" id="IPR018490">
    <property type="entry name" value="cNMP-bd_dom_sf"/>
</dbReference>
<comment type="caution">
    <text evidence="2">The sequence shown here is derived from an EMBL/GenBank/DDBJ whole genome shotgun (WGS) entry which is preliminary data.</text>
</comment>
<dbReference type="PROSITE" id="PS50042">
    <property type="entry name" value="CNMP_BINDING_3"/>
    <property type="match status" value="1"/>
</dbReference>
<dbReference type="EMBL" id="PXWF02000321">
    <property type="protein sequence ID" value="PWF41016.1"/>
    <property type="molecule type" value="Genomic_DNA"/>
</dbReference>
<evidence type="ECO:0000313" key="3">
    <source>
        <dbReference type="Proteomes" id="UP000241421"/>
    </source>
</evidence>
<evidence type="ECO:0000259" key="1">
    <source>
        <dbReference type="PROSITE" id="PS50042"/>
    </source>
</evidence>
<name>A0A2U2HDG7_9BURK</name>
<organism evidence="2 3">
    <name type="scientific">Massilia glaciei</name>
    <dbReference type="NCBI Taxonomy" id="1524097"/>
    <lineage>
        <taxon>Bacteria</taxon>
        <taxon>Pseudomonadati</taxon>
        <taxon>Pseudomonadota</taxon>
        <taxon>Betaproteobacteria</taxon>
        <taxon>Burkholderiales</taxon>
        <taxon>Oxalobacteraceae</taxon>
        <taxon>Telluria group</taxon>
        <taxon>Massilia</taxon>
    </lineage>
</organism>
<dbReference type="GO" id="GO:0005829">
    <property type="term" value="C:cytosol"/>
    <property type="evidence" value="ECO:0007669"/>
    <property type="project" value="TreeGrafter"/>
</dbReference>
<dbReference type="InterPro" id="IPR014710">
    <property type="entry name" value="RmlC-like_jellyroll"/>
</dbReference>
<dbReference type="InterPro" id="IPR000595">
    <property type="entry name" value="cNMP-bd_dom"/>
</dbReference>
<protein>
    <submittedName>
        <fullName evidence="2">Crp/Fnr family transcriptional regulator</fullName>
    </submittedName>
</protein>
<dbReference type="InterPro" id="IPR050397">
    <property type="entry name" value="Env_Response_Regulators"/>
</dbReference>
<evidence type="ECO:0000313" key="2">
    <source>
        <dbReference type="EMBL" id="PWF41016.1"/>
    </source>
</evidence>
<dbReference type="CDD" id="cd00038">
    <property type="entry name" value="CAP_ED"/>
    <property type="match status" value="1"/>
</dbReference>
<dbReference type="SMART" id="SM00100">
    <property type="entry name" value="cNMP"/>
    <property type="match status" value="1"/>
</dbReference>
<dbReference type="GO" id="GO:0003700">
    <property type="term" value="F:DNA-binding transcription factor activity"/>
    <property type="evidence" value="ECO:0007669"/>
    <property type="project" value="TreeGrafter"/>
</dbReference>
<sequence>MRAHRVTVMTIGERAQFPPRRFRRTKNSAATSVRTATLVLSSLTHERASTGACGEGIEMKIAEILDELDLFQEFTYPELERFAPYLQLEAKSADAVIFREGDTGNELYILISGSTSILKGYEHGCQLMAHELRGQIIGEMAMIDHAARSATCIAETDCELLTLTATNMDKFAKDHPDLAYRFMACLARQLSRRLRRASTLMADFLGA</sequence>
<dbReference type="PANTHER" id="PTHR24567">
    <property type="entry name" value="CRP FAMILY TRANSCRIPTIONAL REGULATORY PROTEIN"/>
    <property type="match status" value="1"/>
</dbReference>
<dbReference type="Gene3D" id="2.60.120.10">
    <property type="entry name" value="Jelly Rolls"/>
    <property type="match status" value="1"/>
</dbReference>
<feature type="domain" description="Cyclic nucleotide-binding" evidence="1">
    <location>
        <begin position="70"/>
        <end position="189"/>
    </location>
</feature>
<keyword evidence="3" id="KW-1185">Reference proteome</keyword>
<reference evidence="2 3" key="1">
    <citation type="submission" date="2018-04" db="EMBL/GenBank/DDBJ databases">
        <title>Massilia violaceinigra sp. nov., a novel purple-pigmented bacterium isolated from Tianshan glacier, Xinjiang, China.</title>
        <authorList>
            <person name="Wang H."/>
        </authorList>
    </citation>
    <scope>NUCLEOTIDE SEQUENCE [LARGE SCALE GENOMIC DNA]</scope>
    <source>
        <strain evidence="2 3">B448-2</strain>
    </source>
</reference>
<dbReference type="AlphaFoldDB" id="A0A2U2HDG7"/>
<gene>
    <name evidence="2" type="ORF">C7C56_025670</name>
</gene>
<dbReference type="SUPFAM" id="SSF51206">
    <property type="entry name" value="cAMP-binding domain-like"/>
    <property type="match status" value="1"/>
</dbReference>
<dbReference type="PANTHER" id="PTHR24567:SF74">
    <property type="entry name" value="HTH-TYPE TRANSCRIPTIONAL REGULATOR ARCR"/>
    <property type="match status" value="1"/>
</dbReference>
<dbReference type="Pfam" id="PF00027">
    <property type="entry name" value="cNMP_binding"/>
    <property type="match status" value="1"/>
</dbReference>
<dbReference type="Proteomes" id="UP000241421">
    <property type="component" value="Unassembled WGS sequence"/>
</dbReference>
<dbReference type="OrthoDB" id="8589195at2"/>